<keyword evidence="2" id="KW-0472">Membrane</keyword>
<evidence type="ECO:0000313" key="4">
    <source>
        <dbReference type="Proteomes" id="UP000683493"/>
    </source>
</evidence>
<dbReference type="Proteomes" id="UP000683493">
    <property type="component" value="Chromosome"/>
</dbReference>
<protein>
    <submittedName>
        <fullName evidence="3">Cbb3-type cytochrome oxidase assembly protein CcoS</fullName>
    </submittedName>
</protein>
<dbReference type="EMBL" id="CP076724">
    <property type="protein sequence ID" value="QWV96314.1"/>
    <property type="molecule type" value="Genomic_DNA"/>
</dbReference>
<evidence type="ECO:0000256" key="2">
    <source>
        <dbReference type="SAM" id="Phobius"/>
    </source>
</evidence>
<gene>
    <name evidence="3" type="primary">ccoS</name>
    <name evidence="3" type="ORF">KP005_13115</name>
</gene>
<dbReference type="InterPro" id="IPR004714">
    <property type="entry name" value="Cyt_oxidase_maturation_cbb3"/>
</dbReference>
<keyword evidence="4" id="KW-1185">Reference proteome</keyword>
<dbReference type="Pfam" id="PF03597">
    <property type="entry name" value="FixS"/>
    <property type="match status" value="1"/>
</dbReference>
<name>A0ABX8JFF5_9BACT</name>
<feature type="region of interest" description="Disordered" evidence="1">
    <location>
        <begin position="43"/>
        <end position="91"/>
    </location>
</feature>
<keyword evidence="2" id="KW-1133">Transmembrane helix</keyword>
<organism evidence="3 4">
    <name type="scientific">Geomonas diazotrophica</name>
    <dbReference type="NCBI Taxonomy" id="2843197"/>
    <lineage>
        <taxon>Bacteria</taxon>
        <taxon>Pseudomonadati</taxon>
        <taxon>Thermodesulfobacteriota</taxon>
        <taxon>Desulfuromonadia</taxon>
        <taxon>Geobacterales</taxon>
        <taxon>Geobacteraceae</taxon>
        <taxon>Geomonas</taxon>
    </lineage>
</organism>
<sequence length="91" mass="10100">MNNSLFALIGLSFFLGCGCWLFFLWGVQKGEFNDLERPKHRMLDDDEAPLPARSEGSPPLPVPPSEHELTLSHRPPEPPEAEAQAGAVPHR</sequence>
<evidence type="ECO:0000256" key="1">
    <source>
        <dbReference type="SAM" id="MobiDB-lite"/>
    </source>
</evidence>
<reference evidence="3 4" key="1">
    <citation type="submission" date="2021-06" db="EMBL/GenBank/DDBJ databases">
        <title>Gemonas diversity in paddy soil.</title>
        <authorList>
            <person name="Liu G."/>
        </authorList>
    </citation>
    <scope>NUCLEOTIDE SEQUENCE [LARGE SCALE GENOMIC DNA]</scope>
    <source>
        <strain evidence="3 4">RG29</strain>
    </source>
</reference>
<accession>A0ABX8JFF5</accession>
<keyword evidence="2" id="KW-0812">Transmembrane</keyword>
<proteinExistence type="predicted"/>
<feature type="compositionally biased region" description="Low complexity" evidence="1">
    <location>
        <begin position="81"/>
        <end position="91"/>
    </location>
</feature>
<feature type="transmembrane region" description="Helical" evidence="2">
    <location>
        <begin position="6"/>
        <end position="27"/>
    </location>
</feature>
<dbReference type="NCBIfam" id="TIGR00847">
    <property type="entry name" value="ccoS"/>
    <property type="match status" value="1"/>
</dbReference>
<feature type="compositionally biased region" description="Basic and acidic residues" evidence="1">
    <location>
        <begin position="65"/>
        <end position="77"/>
    </location>
</feature>
<evidence type="ECO:0000313" key="3">
    <source>
        <dbReference type="EMBL" id="QWV96314.1"/>
    </source>
</evidence>